<sequence length="188" mass="19559">MATPVGHRSAPGAGGATAPSAPGPGGEGAVHAEAGSSAAQGIPAQSVREIVPPERRGRTDIPGRVVSRIAIRSAGEVARVREVGERGPLTFHGGTRATVHGRLAALRLDVTVEYPAPIRQVAQEVRRHVAERVHTLTGLDVGHIDIEVVGVVPARHAASPQDIAPVRETPPERAGRVPRGATAYRETE</sequence>
<dbReference type="EMBL" id="BAAAVI010000003">
    <property type="protein sequence ID" value="GAA2849305.1"/>
    <property type="molecule type" value="Genomic_DNA"/>
</dbReference>
<name>A0ABN3VQ54_9ACTN</name>
<evidence type="ECO:0000313" key="4">
    <source>
        <dbReference type="Proteomes" id="UP001500831"/>
    </source>
</evidence>
<comment type="similarity">
    <text evidence="1">Belongs to the asp23 family.</text>
</comment>
<dbReference type="Pfam" id="PF03780">
    <property type="entry name" value="Asp23"/>
    <property type="match status" value="1"/>
</dbReference>
<accession>A0ABN3VQ54</accession>
<evidence type="ECO:0000313" key="3">
    <source>
        <dbReference type="EMBL" id="GAA2849305.1"/>
    </source>
</evidence>
<evidence type="ECO:0000256" key="2">
    <source>
        <dbReference type="SAM" id="MobiDB-lite"/>
    </source>
</evidence>
<dbReference type="RefSeq" id="WP_344967668.1">
    <property type="nucleotide sequence ID" value="NZ_BAAAVI010000003.1"/>
</dbReference>
<gene>
    <name evidence="3" type="ORF">GCM10010517_06620</name>
</gene>
<keyword evidence="4" id="KW-1185">Reference proteome</keyword>
<dbReference type="Proteomes" id="UP001500831">
    <property type="component" value="Unassembled WGS sequence"/>
</dbReference>
<comment type="caution">
    <text evidence="3">The sequence shown here is derived from an EMBL/GenBank/DDBJ whole genome shotgun (WGS) entry which is preliminary data.</text>
</comment>
<reference evidence="3 4" key="1">
    <citation type="journal article" date="2019" name="Int. J. Syst. Evol. Microbiol.">
        <title>The Global Catalogue of Microorganisms (GCM) 10K type strain sequencing project: providing services to taxonomists for standard genome sequencing and annotation.</title>
        <authorList>
            <consortium name="The Broad Institute Genomics Platform"/>
            <consortium name="The Broad Institute Genome Sequencing Center for Infectious Disease"/>
            <person name="Wu L."/>
            <person name="Ma J."/>
        </authorList>
    </citation>
    <scope>NUCLEOTIDE SEQUENCE [LARGE SCALE GENOMIC DNA]</scope>
    <source>
        <strain evidence="3 4">JCM 6242</strain>
    </source>
</reference>
<organism evidence="3 4">
    <name type="scientific">Streptosporangium fragile</name>
    <dbReference type="NCBI Taxonomy" id="46186"/>
    <lineage>
        <taxon>Bacteria</taxon>
        <taxon>Bacillati</taxon>
        <taxon>Actinomycetota</taxon>
        <taxon>Actinomycetes</taxon>
        <taxon>Streptosporangiales</taxon>
        <taxon>Streptosporangiaceae</taxon>
        <taxon>Streptosporangium</taxon>
    </lineage>
</organism>
<proteinExistence type="inferred from homology"/>
<evidence type="ECO:0008006" key="5">
    <source>
        <dbReference type="Google" id="ProtNLM"/>
    </source>
</evidence>
<feature type="region of interest" description="Disordered" evidence="2">
    <location>
        <begin position="160"/>
        <end position="188"/>
    </location>
</feature>
<dbReference type="InterPro" id="IPR005531">
    <property type="entry name" value="Asp23"/>
</dbReference>
<protein>
    <recommendedName>
        <fullName evidence="5">Asp23/Gls24 family envelope stress response protein</fullName>
    </recommendedName>
</protein>
<evidence type="ECO:0000256" key="1">
    <source>
        <dbReference type="ARBA" id="ARBA00005721"/>
    </source>
</evidence>
<feature type="region of interest" description="Disordered" evidence="2">
    <location>
        <begin position="1"/>
        <end position="59"/>
    </location>
</feature>